<dbReference type="Gene3D" id="3.40.50.620">
    <property type="entry name" value="HUPs"/>
    <property type="match status" value="2"/>
</dbReference>
<organism evidence="5 6">
    <name type="scientific">Pseudonocardia halophobica</name>
    <dbReference type="NCBI Taxonomy" id="29401"/>
    <lineage>
        <taxon>Bacteria</taxon>
        <taxon>Bacillati</taxon>
        <taxon>Actinomycetota</taxon>
        <taxon>Actinomycetes</taxon>
        <taxon>Pseudonocardiales</taxon>
        <taxon>Pseudonocardiaceae</taxon>
        <taxon>Pseudonocardia</taxon>
    </lineage>
</organism>
<keyword evidence="3" id="KW-0067">ATP-binding</keyword>
<evidence type="ECO:0000256" key="2">
    <source>
        <dbReference type="ARBA" id="ARBA00022741"/>
    </source>
</evidence>
<evidence type="ECO:0000256" key="1">
    <source>
        <dbReference type="ARBA" id="ARBA00008791"/>
    </source>
</evidence>
<evidence type="ECO:0000259" key="4">
    <source>
        <dbReference type="Pfam" id="PF00582"/>
    </source>
</evidence>
<dbReference type="Pfam" id="PF00582">
    <property type="entry name" value="Usp"/>
    <property type="match status" value="2"/>
</dbReference>
<dbReference type="PANTHER" id="PTHR46268:SF27">
    <property type="entry name" value="UNIVERSAL STRESS PROTEIN RV2623"/>
    <property type="match status" value="1"/>
</dbReference>
<dbReference type="RefSeq" id="WP_037039780.1">
    <property type="nucleotide sequence ID" value="NZ_BAAAUZ010000013.1"/>
</dbReference>
<dbReference type="PRINTS" id="PR01438">
    <property type="entry name" value="UNVRSLSTRESS"/>
</dbReference>
<dbReference type="InterPro" id="IPR006016">
    <property type="entry name" value="UspA"/>
</dbReference>
<dbReference type="AlphaFoldDB" id="A0A9W6NUP1"/>
<gene>
    <name evidence="5" type="ORF">GCM10017577_06770</name>
</gene>
<accession>A0A9W6NUP1</accession>
<proteinExistence type="inferred from homology"/>
<sequence>MNQRHPGGPVVVGVDESESARDAVRWAADEADLRRVPLRVVLAFAPIPAGHIGNPGLGTAYRHTMAEEARAVLDAAAELARKVAPGVAVESELAQGFPVPVLLDESDHAQLTVVGSRGLGGFTGLLLGSVAGALASRGGSPVLVVRGDRDERTEPRAGEPESRPVVVGIDGSPTSEAAVALAFEEAALRRAPLVAVHTWLDDMLEPTLAPVIDWESLEAEERALLAQRLAGWSEKHPDVEVRRLVERDRPARALLAETLQAQLVVVGSRGRGNATGLLLGSVSHALLHHSHCPVLIARPDRTEKGR</sequence>
<evidence type="ECO:0000256" key="3">
    <source>
        <dbReference type="ARBA" id="ARBA00022840"/>
    </source>
</evidence>
<keyword evidence="6" id="KW-1185">Reference proteome</keyword>
<dbReference type="Proteomes" id="UP001143463">
    <property type="component" value="Unassembled WGS sequence"/>
</dbReference>
<dbReference type="GO" id="GO:0005524">
    <property type="term" value="F:ATP binding"/>
    <property type="evidence" value="ECO:0007669"/>
    <property type="project" value="UniProtKB-KW"/>
</dbReference>
<feature type="domain" description="UspA" evidence="4">
    <location>
        <begin position="163"/>
        <end position="298"/>
    </location>
</feature>
<dbReference type="InterPro" id="IPR006015">
    <property type="entry name" value="Universal_stress_UspA"/>
</dbReference>
<feature type="domain" description="UspA" evidence="4">
    <location>
        <begin position="9"/>
        <end position="146"/>
    </location>
</feature>
<dbReference type="SUPFAM" id="SSF52402">
    <property type="entry name" value="Adenine nucleotide alpha hydrolases-like"/>
    <property type="match status" value="2"/>
</dbReference>
<name>A0A9W6NUP1_9PSEU</name>
<reference evidence="5" key="1">
    <citation type="journal article" date="2014" name="Int. J. Syst. Evol. Microbiol.">
        <title>Complete genome sequence of Corynebacterium casei LMG S-19264T (=DSM 44701T), isolated from a smear-ripened cheese.</title>
        <authorList>
            <consortium name="US DOE Joint Genome Institute (JGI-PGF)"/>
            <person name="Walter F."/>
            <person name="Albersmeier A."/>
            <person name="Kalinowski J."/>
            <person name="Ruckert C."/>
        </authorList>
    </citation>
    <scope>NUCLEOTIDE SEQUENCE</scope>
    <source>
        <strain evidence="5">VKM Ac-1069</strain>
    </source>
</reference>
<evidence type="ECO:0000313" key="6">
    <source>
        <dbReference type="Proteomes" id="UP001143463"/>
    </source>
</evidence>
<comment type="caution">
    <text evidence="5">The sequence shown here is derived from an EMBL/GenBank/DDBJ whole genome shotgun (WGS) entry which is preliminary data.</text>
</comment>
<dbReference type="EMBL" id="BSFQ01000002">
    <property type="protein sequence ID" value="GLL09537.1"/>
    <property type="molecule type" value="Genomic_DNA"/>
</dbReference>
<keyword evidence="2" id="KW-0547">Nucleotide-binding</keyword>
<reference evidence="5" key="2">
    <citation type="submission" date="2023-01" db="EMBL/GenBank/DDBJ databases">
        <authorList>
            <person name="Sun Q."/>
            <person name="Evtushenko L."/>
        </authorList>
    </citation>
    <scope>NUCLEOTIDE SEQUENCE</scope>
    <source>
        <strain evidence="5">VKM Ac-1069</strain>
    </source>
</reference>
<dbReference type="PANTHER" id="PTHR46268">
    <property type="entry name" value="STRESS RESPONSE PROTEIN NHAX"/>
    <property type="match status" value="1"/>
</dbReference>
<comment type="similarity">
    <text evidence="1">Belongs to the universal stress protein A family.</text>
</comment>
<dbReference type="InterPro" id="IPR014729">
    <property type="entry name" value="Rossmann-like_a/b/a_fold"/>
</dbReference>
<evidence type="ECO:0000313" key="5">
    <source>
        <dbReference type="EMBL" id="GLL09537.1"/>
    </source>
</evidence>
<protein>
    <submittedName>
        <fullName evidence="5">Universal stress protein</fullName>
    </submittedName>
</protein>